<dbReference type="Proteomes" id="UP000217790">
    <property type="component" value="Unassembled WGS sequence"/>
</dbReference>
<proteinExistence type="predicted"/>
<accession>A0A2H3EPK5</accession>
<organism evidence="2 3">
    <name type="scientific">Armillaria gallica</name>
    <name type="common">Bulbous honey fungus</name>
    <name type="synonym">Armillaria bulbosa</name>
    <dbReference type="NCBI Taxonomy" id="47427"/>
    <lineage>
        <taxon>Eukaryota</taxon>
        <taxon>Fungi</taxon>
        <taxon>Dikarya</taxon>
        <taxon>Basidiomycota</taxon>
        <taxon>Agaricomycotina</taxon>
        <taxon>Agaricomycetes</taxon>
        <taxon>Agaricomycetidae</taxon>
        <taxon>Agaricales</taxon>
        <taxon>Marasmiineae</taxon>
        <taxon>Physalacriaceae</taxon>
        <taxon>Armillaria</taxon>
    </lineage>
</organism>
<keyword evidence="3" id="KW-1185">Reference proteome</keyword>
<evidence type="ECO:0000256" key="1">
    <source>
        <dbReference type="SAM" id="Phobius"/>
    </source>
</evidence>
<keyword evidence="1" id="KW-0472">Membrane</keyword>
<keyword evidence="1" id="KW-1133">Transmembrane helix</keyword>
<name>A0A2H3EPK5_ARMGA</name>
<reference evidence="3" key="1">
    <citation type="journal article" date="2017" name="Nat. Ecol. Evol.">
        <title>Genome expansion and lineage-specific genetic innovations in the forest pathogenic fungi Armillaria.</title>
        <authorList>
            <person name="Sipos G."/>
            <person name="Prasanna A.N."/>
            <person name="Walter M.C."/>
            <person name="O'Connor E."/>
            <person name="Balint B."/>
            <person name="Krizsan K."/>
            <person name="Kiss B."/>
            <person name="Hess J."/>
            <person name="Varga T."/>
            <person name="Slot J."/>
            <person name="Riley R."/>
            <person name="Boka B."/>
            <person name="Rigling D."/>
            <person name="Barry K."/>
            <person name="Lee J."/>
            <person name="Mihaltcheva S."/>
            <person name="LaButti K."/>
            <person name="Lipzen A."/>
            <person name="Waldron R."/>
            <person name="Moloney N.M."/>
            <person name="Sperisen C."/>
            <person name="Kredics L."/>
            <person name="Vagvoelgyi C."/>
            <person name="Patrignani A."/>
            <person name="Fitzpatrick D."/>
            <person name="Nagy I."/>
            <person name="Doyle S."/>
            <person name="Anderson J.B."/>
            <person name="Grigoriev I.V."/>
            <person name="Gueldener U."/>
            <person name="Muensterkoetter M."/>
            <person name="Nagy L.G."/>
        </authorList>
    </citation>
    <scope>NUCLEOTIDE SEQUENCE [LARGE SCALE GENOMIC DNA]</scope>
    <source>
        <strain evidence="3">Ar21-2</strain>
    </source>
</reference>
<gene>
    <name evidence="2" type="ORF">ARMGADRAFT_1004980</name>
</gene>
<evidence type="ECO:0000313" key="3">
    <source>
        <dbReference type="Proteomes" id="UP000217790"/>
    </source>
</evidence>
<evidence type="ECO:0000313" key="2">
    <source>
        <dbReference type="EMBL" id="PBL04419.1"/>
    </source>
</evidence>
<dbReference type="InParanoid" id="A0A2H3EPK5"/>
<sequence length="64" mass="7170">MSPSRTALALIAIAAAAFMLFITTLVTRMHQRRARHLGWPGENCDSLPEMRLDESEARREGNVC</sequence>
<feature type="transmembrane region" description="Helical" evidence="1">
    <location>
        <begin position="6"/>
        <end position="26"/>
    </location>
</feature>
<dbReference type="EMBL" id="KZ293644">
    <property type="protein sequence ID" value="PBL04419.1"/>
    <property type="molecule type" value="Genomic_DNA"/>
</dbReference>
<protein>
    <submittedName>
        <fullName evidence="2">Uncharacterized protein</fullName>
    </submittedName>
</protein>
<keyword evidence="1" id="KW-0812">Transmembrane</keyword>
<dbReference type="AlphaFoldDB" id="A0A2H3EPK5"/>